<protein>
    <submittedName>
        <fullName evidence="1">Protein from nitrogen regulatory protein P-II (GLNB) family</fullName>
    </submittedName>
</protein>
<name>A0A0M2NXT5_STACC</name>
<dbReference type="GeneID" id="58098552"/>
<dbReference type="SUPFAM" id="SSF54913">
    <property type="entry name" value="GlnB-like"/>
    <property type="match status" value="1"/>
</dbReference>
<dbReference type="PATRIC" id="fig|74704.6.peg.1961"/>
<proteinExistence type="predicted"/>
<comment type="caution">
    <text evidence="1">The sequence shown here is derived from an EMBL/GenBank/DDBJ whole genome shotgun (WGS) entry which is preliminary data.</text>
</comment>
<dbReference type="PANTHER" id="PTHR38456:SF1">
    <property type="entry name" value="CYCLIC DI-AMP RECEPTOR A"/>
    <property type="match status" value="1"/>
</dbReference>
<evidence type="ECO:0000313" key="2">
    <source>
        <dbReference type="Proteomes" id="UP000034455"/>
    </source>
</evidence>
<organism evidence="1 2">
    <name type="scientific">Staphylococcus cohnii subsp. cohnii</name>
    <dbReference type="NCBI Taxonomy" id="74704"/>
    <lineage>
        <taxon>Bacteria</taxon>
        <taxon>Bacillati</taxon>
        <taxon>Bacillota</taxon>
        <taxon>Bacilli</taxon>
        <taxon>Bacillales</taxon>
        <taxon>Staphylococcaceae</taxon>
        <taxon>Staphylococcus</taxon>
        <taxon>Staphylococcus cohnii species complex</taxon>
    </lineage>
</organism>
<dbReference type="InterPro" id="IPR015867">
    <property type="entry name" value="N-reg_PII/ATP_PRibTrfase_C"/>
</dbReference>
<dbReference type="InterPro" id="IPR011322">
    <property type="entry name" value="N-reg_PII-like_a/b"/>
</dbReference>
<reference evidence="1 2" key="1">
    <citation type="submission" date="2015-03" db="EMBL/GenBank/DDBJ databases">
        <title>Genome Assembly of Staphylococcus cohnii subsp. cohnii strain G22B2.</title>
        <authorList>
            <person name="Nair G."/>
            <person name="Kaur G."/>
            <person name="Khatri I."/>
            <person name="Singh N.K."/>
            <person name="Sathyabama S."/>
            <person name="Maurya S.K."/>
            <person name="Subramanian S."/>
            <person name="Agrewala J.N."/>
            <person name="Mayilraj S."/>
        </authorList>
    </citation>
    <scope>NUCLEOTIDE SEQUENCE [LARGE SCALE GENOMIC DNA]</scope>
    <source>
        <strain evidence="1 2">G22B2</strain>
    </source>
</reference>
<dbReference type="AlphaFoldDB" id="A0A0M2NXT5"/>
<dbReference type="Proteomes" id="UP000034455">
    <property type="component" value="Unassembled WGS sequence"/>
</dbReference>
<evidence type="ECO:0000313" key="1">
    <source>
        <dbReference type="EMBL" id="KKI62770.1"/>
    </source>
</evidence>
<dbReference type="PANTHER" id="PTHR38456">
    <property type="entry name" value="CYCLIC DI-AMP RECEPTOR A"/>
    <property type="match status" value="1"/>
</dbReference>
<sequence length="109" mass="11937">MKMIIAIVQDQDSQELSDKLVKHNFRATKLATTGGFLRAGNTTFLSGVEDDRVDEMLQVINDTCGNREQLVSPITPMGGSADSYIPYPVEVEVGGATVFVMPVEAFHQF</sequence>
<dbReference type="Gene3D" id="3.30.70.120">
    <property type="match status" value="1"/>
</dbReference>
<gene>
    <name evidence="1" type="ORF">UF66_1913</name>
</gene>
<dbReference type="EMBL" id="LAKJ01000032">
    <property type="protein sequence ID" value="KKI62770.1"/>
    <property type="molecule type" value="Genomic_DNA"/>
</dbReference>
<dbReference type="Pfam" id="PF06153">
    <property type="entry name" value="CdAMP_rec"/>
    <property type="match status" value="1"/>
</dbReference>
<dbReference type="RefSeq" id="WP_019467733.1">
    <property type="nucleotide sequence ID" value="NZ_BKAS01000039.1"/>
</dbReference>
<dbReference type="InterPro" id="IPR010375">
    <property type="entry name" value="CdAMP_rec"/>
</dbReference>
<accession>A0A0M2NXT5</accession>